<dbReference type="PANTHER" id="PTHR32305:SF15">
    <property type="entry name" value="PROTEIN RHSA-RELATED"/>
    <property type="match status" value="1"/>
</dbReference>
<keyword evidence="1" id="KW-0677">Repeat</keyword>
<dbReference type="SUPFAM" id="SSF50956">
    <property type="entry name" value="Thermostable phytase (3-phytase)"/>
    <property type="match status" value="1"/>
</dbReference>
<evidence type="ECO:0000256" key="1">
    <source>
        <dbReference type="ARBA" id="ARBA00022737"/>
    </source>
</evidence>
<dbReference type="NCBIfam" id="TIGR03696">
    <property type="entry name" value="Rhs_assc_core"/>
    <property type="match status" value="1"/>
</dbReference>
<reference evidence="6 7" key="2">
    <citation type="submission" date="2021-08" db="EMBL/GenBank/DDBJ databases">
        <title>Rheinheimera aquimaris sp. nov., isolated from seawater of the East Sea in Korea.</title>
        <authorList>
            <person name="Kim K.H."/>
            <person name="Wenting R."/>
            <person name="Kim K.R."/>
            <person name="Jeon C.O."/>
        </authorList>
    </citation>
    <scope>NUCLEOTIDE SEQUENCE [LARGE SCALE GENOMIC DNA]</scope>
    <source>
        <strain evidence="6 7">MA-13</strain>
    </source>
</reference>
<evidence type="ECO:0000313" key="7">
    <source>
        <dbReference type="Proteomes" id="UP000663814"/>
    </source>
</evidence>
<feature type="region of interest" description="Disordered" evidence="2">
    <location>
        <begin position="936"/>
        <end position="956"/>
    </location>
</feature>
<dbReference type="PANTHER" id="PTHR32305">
    <property type="match status" value="1"/>
</dbReference>
<dbReference type="Pfam" id="PF08808">
    <property type="entry name" value="RES"/>
    <property type="match status" value="1"/>
</dbReference>
<gene>
    <name evidence="6" type="ORF">I4W93_004865</name>
</gene>
<proteinExistence type="predicted"/>
<comment type="caution">
    <text evidence="6">The sequence shown here is derived from an EMBL/GenBank/DDBJ whole genome shotgun (WGS) entry which is preliminary data.</text>
</comment>
<dbReference type="Pfam" id="PF20148">
    <property type="entry name" value="DUF6531"/>
    <property type="match status" value="1"/>
</dbReference>
<feature type="domain" description="RES" evidence="3">
    <location>
        <begin position="1348"/>
        <end position="1444"/>
    </location>
</feature>
<feature type="domain" description="Teneurin-like YD-shell" evidence="5">
    <location>
        <begin position="855"/>
        <end position="1148"/>
    </location>
</feature>
<evidence type="ECO:0000313" key="6">
    <source>
        <dbReference type="EMBL" id="MBZ9610919.1"/>
    </source>
</evidence>
<feature type="domain" description="Teneurin-like YD-shell" evidence="5">
    <location>
        <begin position="637"/>
        <end position="795"/>
    </location>
</feature>
<dbReference type="InterPro" id="IPR014914">
    <property type="entry name" value="RES_dom"/>
</dbReference>
<dbReference type="Proteomes" id="UP000663814">
    <property type="component" value="Unassembled WGS sequence"/>
</dbReference>
<evidence type="ECO:0000259" key="5">
    <source>
        <dbReference type="Pfam" id="PF25023"/>
    </source>
</evidence>
<dbReference type="InterPro" id="IPR006530">
    <property type="entry name" value="YD"/>
</dbReference>
<feature type="compositionally biased region" description="Polar residues" evidence="2">
    <location>
        <begin position="936"/>
        <end position="951"/>
    </location>
</feature>
<dbReference type="EMBL" id="JAERPS020000001">
    <property type="protein sequence ID" value="MBZ9610919.1"/>
    <property type="molecule type" value="Genomic_DNA"/>
</dbReference>
<dbReference type="InterPro" id="IPR050708">
    <property type="entry name" value="T6SS_VgrG/RHS"/>
</dbReference>
<evidence type="ECO:0000259" key="4">
    <source>
        <dbReference type="Pfam" id="PF20148"/>
    </source>
</evidence>
<dbReference type="Gene3D" id="2.180.10.10">
    <property type="entry name" value="RHS repeat-associated core"/>
    <property type="match status" value="3"/>
</dbReference>
<feature type="compositionally biased region" description="Low complexity" evidence="2">
    <location>
        <begin position="106"/>
        <end position="121"/>
    </location>
</feature>
<dbReference type="Pfam" id="PF25023">
    <property type="entry name" value="TEN_YD-shell"/>
    <property type="match status" value="3"/>
</dbReference>
<dbReference type="NCBIfam" id="TIGR01643">
    <property type="entry name" value="YD_repeat_2x"/>
    <property type="match status" value="7"/>
</dbReference>
<dbReference type="InterPro" id="IPR056823">
    <property type="entry name" value="TEN-like_YD-shell"/>
</dbReference>
<sequence length="1460" mass="161913">MGAHLIELKGRNAEVFAFSTTKTTSKGSLKSFSSAADAAQFLRSHFPDAITAGGNIVQVYGWFGGAAVSMQVVEHRTTVFAALADAIVNGKLFVFTLPKPVPQIESSPVLSSSSSGAAKAANPGGRADSTSSNASEADTTAAVSDASGSNAADIATPQNADVAKEGDPVSMCTGEEILELVDFELPGPLPLQFKRTYRSSQCHENVGMGFGWRSNFHLQIVSTLTDNDEPLLVLHNEEGRRLSFKPVAVGQTSYQLSEGLALRHEDNGSLVLLKQDNTHWVFVPVATDNPKQAKRWALHQVFDSLGNYLQLYYDRANRLSRIDYTRKRGIELYYNNTGLLSHIAVVQKTDTGLAKLDVTLAQYQYDEQRDLVTATNQAGQTEQYNYQAHLITVRQRASGFKHFFSWLGDGPTARCSRNWGDDGNYDYQFTYDEASRTATSTDSRGQCWQYFHNERNQLIKKVAPDGATWIYSWNSLGKKSAETAPDGGVTRYYFNDVGQLITVEQADGAISHFQYNSLGQRCGYTDAEGGHWQRDYTAGGLLKSEQHPDGTISQYQYNQDGQLTTLKQANGNIEHYLWDSEGQLLARKQGEAVTRFSYDTLGRLNGTVNASGLVTEYQRNNAGQIVALRQYAQSEPDKVYTELLSYDSAGRLTHKRNRLGDTTQWEYEGLSQPVKQLQPDGSALQYEYDKERNLTAIMRSDGARYQLDYDGQERPIALQGFDGRTQQYQYDINGHVNTVRDGEQRQIKLRRDSRGRIIEQQALYQQQLTSNHFHYDKIGRPLRASNAQCKLRFAYHANGQLNEQWRDDWRTLYQYDTNGRRASTILPDGTVLDYRYNEQGLLSQLALNQQPILWRSFDNAGRETAREYASGLQLSQQFDSFNRLTNQRWQHGANSSSAHQRHYRYSALHQLLNVTDNQHGDTEYQYNALDQLVSKTHSTEPGQSEQHQWDSFGNPAGDEVDVKQDRLLRYYDNQYQYDDSGNQLSATAPGKRELREYNGFNQLSSLRNHNGVTRYEYDAFGRRSAKITATGRIDYLWEGNTLTGEYSQGEFSWYIYEPNSNKPLALVKQGQLYYYQLDQLGTPLSLTDSENNLVWQAHYSVFGKATVTVNTIDNPIRFQGQYYDSESGLHYNHFRYYDPQTGRFISQDPIGLLGGINHYQYAPNHINWIDPLGLCAKEDGSVGLLDGIVGTADLVVTGILNTGVDIVAGGAGLVTLAISGGDVGAAAHTIESVQEKQIGPLTDAGAKVAGVVAPVVDKYYEQNMAALGDATLEATGSPLLAMAAHKSLELVGTVLGAGAVGKSLKNAAKVDGVVPDNVAGSVWHATSNSRAAQGVLNGIDPAYLNPNSRFGAAFYVAEQPGTTIAELAHHGIDATHGIRFELNNKAMKILDLTDTQVAADWNYKGGVISSTTQSIGIHAQEQGFNVIRFYSERANGGVNNAILDDFNEILKPIIITPVKP</sequence>
<dbReference type="InterPro" id="IPR045351">
    <property type="entry name" value="DUF6531"/>
</dbReference>
<feature type="region of interest" description="Disordered" evidence="2">
    <location>
        <begin position="106"/>
        <end position="167"/>
    </location>
</feature>
<evidence type="ECO:0000259" key="3">
    <source>
        <dbReference type="Pfam" id="PF08808"/>
    </source>
</evidence>
<evidence type="ECO:0000256" key="2">
    <source>
        <dbReference type="SAM" id="MobiDB-lite"/>
    </source>
</evidence>
<protein>
    <submittedName>
        <fullName evidence="6">DUF6531 domain-containing protein</fullName>
    </submittedName>
</protein>
<reference evidence="6 7" key="1">
    <citation type="submission" date="2020-12" db="EMBL/GenBank/DDBJ databases">
        <authorList>
            <person name="Ruan W."/>
            <person name="Khan S.A."/>
            <person name="Jeon C.O."/>
        </authorList>
    </citation>
    <scope>NUCLEOTIDE SEQUENCE [LARGE SCALE GENOMIC DNA]</scope>
    <source>
        <strain evidence="6 7">MA-13</strain>
    </source>
</reference>
<organism evidence="6 7">
    <name type="scientific">Rheinheimera maricola</name>
    <dbReference type="NCBI Taxonomy" id="2793282"/>
    <lineage>
        <taxon>Bacteria</taxon>
        <taxon>Pseudomonadati</taxon>
        <taxon>Pseudomonadota</taxon>
        <taxon>Gammaproteobacteria</taxon>
        <taxon>Chromatiales</taxon>
        <taxon>Chromatiaceae</taxon>
        <taxon>Rheinheimera</taxon>
    </lineage>
</organism>
<dbReference type="InterPro" id="IPR022385">
    <property type="entry name" value="Rhs_assc_core"/>
</dbReference>
<feature type="compositionally biased region" description="Polar residues" evidence="2">
    <location>
        <begin position="128"/>
        <end position="150"/>
    </location>
</feature>
<accession>A0ABS7X6U8</accession>
<dbReference type="PRINTS" id="PR00394">
    <property type="entry name" value="RHSPROTEIN"/>
</dbReference>
<feature type="domain" description="DUF6531" evidence="4">
    <location>
        <begin position="166"/>
        <end position="244"/>
    </location>
</feature>
<dbReference type="RefSeq" id="WP_205310506.1">
    <property type="nucleotide sequence ID" value="NZ_JAERPS020000001.1"/>
</dbReference>
<name>A0ABS7X6U8_9GAMM</name>
<keyword evidence="7" id="KW-1185">Reference proteome</keyword>
<feature type="domain" description="Teneurin-like YD-shell" evidence="5">
    <location>
        <begin position="428"/>
        <end position="574"/>
    </location>
</feature>